<dbReference type="CDD" id="cd04301">
    <property type="entry name" value="NAT_SF"/>
    <property type="match status" value="1"/>
</dbReference>
<dbReference type="Pfam" id="PF00583">
    <property type="entry name" value="Acetyltransf_1"/>
    <property type="match status" value="1"/>
</dbReference>
<organism evidence="8 9">
    <name type="scientific">Vibrio maritimus</name>
    <dbReference type="NCBI Taxonomy" id="990268"/>
    <lineage>
        <taxon>Bacteria</taxon>
        <taxon>Pseudomonadati</taxon>
        <taxon>Pseudomonadota</taxon>
        <taxon>Gammaproteobacteria</taxon>
        <taxon>Vibrionales</taxon>
        <taxon>Vibrionaceae</taxon>
        <taxon>Vibrio</taxon>
    </lineage>
</organism>
<dbReference type="InterPro" id="IPR015797">
    <property type="entry name" value="NUDIX_hydrolase-like_dom_sf"/>
</dbReference>
<dbReference type="AlphaFoldDB" id="A0A090U0E2"/>
<keyword evidence="4" id="KW-0012">Acyltransferase</keyword>
<feature type="domain" description="Nudix hydrolase" evidence="7">
    <location>
        <begin position="227"/>
        <end position="328"/>
    </location>
</feature>
<evidence type="ECO:0000313" key="8">
    <source>
        <dbReference type="EMBL" id="GAL36492.1"/>
    </source>
</evidence>
<sequence>MDSNRITLRSATEKDLYTLNDLMFELHDHHHKAVPNDFKSANEVQEEKSIARYLDSPECLVLVATITSDNNQIIVGFVTAQFCELSSPISKPSLVGNVDELYVLPKWRQHGVAAALLTEAETRLQQLGATQIMVEVWDFNQSALNLYKKQGFFPHIHCLRKKYKLGMFVTQFLSHWFYLCLLALFTANFSFASQPKVNSNTAQEVRSKDLAASIQNQSDTALKPLDPSIRGSLCVVRSDDRILLVHEIITGKWSLPGGTIENNEDPRLTAQRETWEEAGLVVDVGQELAEQIKRSFTNVMLSRRLSLMKRAVILTASNFQYISHLILA</sequence>
<dbReference type="PROSITE" id="PS51186">
    <property type="entry name" value="GNAT"/>
    <property type="match status" value="1"/>
</dbReference>
<feature type="transmembrane region" description="Helical" evidence="5">
    <location>
        <begin position="165"/>
        <end position="191"/>
    </location>
</feature>
<accession>A0A090U0E2</accession>
<proteinExistence type="predicted"/>
<evidence type="ECO:0000256" key="4">
    <source>
        <dbReference type="ARBA" id="ARBA00023315"/>
    </source>
</evidence>
<evidence type="ECO:0000259" key="6">
    <source>
        <dbReference type="PROSITE" id="PS51186"/>
    </source>
</evidence>
<dbReference type="InterPro" id="IPR000182">
    <property type="entry name" value="GNAT_dom"/>
</dbReference>
<dbReference type="InterPro" id="IPR020084">
    <property type="entry name" value="NUDIX_hydrolase_CS"/>
</dbReference>
<dbReference type="InterPro" id="IPR016181">
    <property type="entry name" value="Acyl_CoA_acyltransferase"/>
</dbReference>
<keyword evidence="5" id="KW-0812">Transmembrane</keyword>
<protein>
    <submittedName>
        <fullName evidence="8">Histone acetyltransferase HPA2</fullName>
    </submittedName>
</protein>
<dbReference type="GO" id="GO:0016787">
    <property type="term" value="F:hydrolase activity"/>
    <property type="evidence" value="ECO:0007669"/>
    <property type="project" value="UniProtKB-KW"/>
</dbReference>
<gene>
    <name evidence="8" type="ORF">JCM19240_2561</name>
</gene>
<evidence type="ECO:0000259" key="7">
    <source>
        <dbReference type="PROSITE" id="PS51462"/>
    </source>
</evidence>
<keyword evidence="9" id="KW-1185">Reference proteome</keyword>
<name>A0A090U0E2_9VIBR</name>
<evidence type="ECO:0000256" key="2">
    <source>
        <dbReference type="ARBA" id="ARBA00022679"/>
    </source>
</evidence>
<evidence type="ECO:0000256" key="3">
    <source>
        <dbReference type="ARBA" id="ARBA00022801"/>
    </source>
</evidence>
<dbReference type="Proteomes" id="UP000029224">
    <property type="component" value="Unassembled WGS sequence"/>
</dbReference>
<dbReference type="PROSITE" id="PS51462">
    <property type="entry name" value="NUDIX"/>
    <property type="match status" value="1"/>
</dbReference>
<comment type="cofactor">
    <cofactor evidence="1">
        <name>Mg(2+)</name>
        <dbReference type="ChEBI" id="CHEBI:18420"/>
    </cofactor>
</comment>
<evidence type="ECO:0000313" key="9">
    <source>
        <dbReference type="Proteomes" id="UP000029224"/>
    </source>
</evidence>
<evidence type="ECO:0000256" key="1">
    <source>
        <dbReference type="ARBA" id="ARBA00001946"/>
    </source>
</evidence>
<dbReference type="SUPFAM" id="SSF55729">
    <property type="entry name" value="Acyl-CoA N-acyltransferases (Nat)"/>
    <property type="match status" value="1"/>
</dbReference>
<dbReference type="PROSITE" id="PS00893">
    <property type="entry name" value="NUDIX_BOX"/>
    <property type="match status" value="1"/>
</dbReference>
<dbReference type="Gene3D" id="3.90.79.10">
    <property type="entry name" value="Nucleoside Triphosphate Pyrophosphohydrolase"/>
    <property type="match status" value="1"/>
</dbReference>
<dbReference type="GO" id="GO:0016747">
    <property type="term" value="F:acyltransferase activity, transferring groups other than amino-acyl groups"/>
    <property type="evidence" value="ECO:0007669"/>
    <property type="project" value="InterPro"/>
</dbReference>
<dbReference type="CDD" id="cd02883">
    <property type="entry name" value="NUDIX_Hydrolase"/>
    <property type="match status" value="1"/>
</dbReference>
<dbReference type="EMBL" id="BBMT01000011">
    <property type="protein sequence ID" value="GAL36492.1"/>
    <property type="molecule type" value="Genomic_DNA"/>
</dbReference>
<dbReference type="PANTHER" id="PTHR43420">
    <property type="entry name" value="ACETYLTRANSFERASE"/>
    <property type="match status" value="1"/>
</dbReference>
<evidence type="ECO:0000256" key="5">
    <source>
        <dbReference type="SAM" id="Phobius"/>
    </source>
</evidence>
<dbReference type="SUPFAM" id="SSF55811">
    <property type="entry name" value="Nudix"/>
    <property type="match status" value="1"/>
</dbReference>
<keyword evidence="5" id="KW-0472">Membrane</keyword>
<dbReference type="InterPro" id="IPR050680">
    <property type="entry name" value="YpeA/RimI_acetyltransf"/>
</dbReference>
<dbReference type="PANTHER" id="PTHR43420:SF52">
    <property type="entry name" value="N-ACETYLTRANSFERASE YODP"/>
    <property type="match status" value="1"/>
</dbReference>
<keyword evidence="3" id="KW-0378">Hydrolase</keyword>
<reference evidence="8 9" key="2">
    <citation type="submission" date="2014-09" db="EMBL/GenBank/DDBJ databases">
        <authorList>
            <consortium name="NBRP consortium"/>
            <person name="Sawabe T."/>
            <person name="Meirelles P."/>
            <person name="Nakanishi M."/>
            <person name="Sayaka M."/>
            <person name="Hattori M."/>
            <person name="Ohkuma M."/>
        </authorList>
    </citation>
    <scope>NUCLEOTIDE SEQUENCE [LARGE SCALE GENOMIC DNA]</scope>
    <source>
        <strain evidence="8 9">JCM 19240</strain>
    </source>
</reference>
<keyword evidence="5" id="KW-1133">Transmembrane helix</keyword>
<feature type="domain" description="N-acetyltransferase" evidence="6">
    <location>
        <begin position="6"/>
        <end position="183"/>
    </location>
</feature>
<dbReference type="Pfam" id="PF00293">
    <property type="entry name" value="NUDIX"/>
    <property type="match status" value="1"/>
</dbReference>
<dbReference type="InterPro" id="IPR000086">
    <property type="entry name" value="NUDIX_hydrolase_dom"/>
</dbReference>
<keyword evidence="2 8" id="KW-0808">Transferase</keyword>
<dbReference type="Gene3D" id="3.40.630.30">
    <property type="match status" value="1"/>
</dbReference>
<reference evidence="8 9" key="1">
    <citation type="submission" date="2014-09" db="EMBL/GenBank/DDBJ databases">
        <title>Vibrio maritimus JCM 19240. (C210) whole genome shotgun sequence.</title>
        <authorList>
            <person name="Sawabe T."/>
            <person name="Meirelles P."/>
            <person name="Nakanishi M."/>
            <person name="Sayaka M."/>
            <person name="Hattori M."/>
            <person name="Ohkuma M."/>
        </authorList>
    </citation>
    <scope>NUCLEOTIDE SEQUENCE [LARGE SCALE GENOMIC DNA]</scope>
    <source>
        <strain evidence="8 9">JCM 19240</strain>
    </source>
</reference>
<comment type="caution">
    <text evidence="8">The sequence shown here is derived from an EMBL/GenBank/DDBJ whole genome shotgun (WGS) entry which is preliminary data.</text>
</comment>